<dbReference type="Gene3D" id="3.40.630.30">
    <property type="match status" value="1"/>
</dbReference>
<dbReference type="CDD" id="cd04301">
    <property type="entry name" value="NAT_SF"/>
    <property type="match status" value="1"/>
</dbReference>
<dbReference type="EMBL" id="FOHJ01000004">
    <property type="protein sequence ID" value="SET36309.1"/>
    <property type="molecule type" value="Genomic_DNA"/>
</dbReference>
<evidence type="ECO:0000313" key="2">
    <source>
        <dbReference type="EMBL" id="SET36309.1"/>
    </source>
</evidence>
<proteinExistence type="predicted"/>
<name>A0A1I0DVE1_9BACI</name>
<keyword evidence="2" id="KW-0808">Transferase</keyword>
<dbReference type="Pfam" id="PF00583">
    <property type="entry name" value="Acetyltransf_1"/>
    <property type="match status" value="1"/>
</dbReference>
<protein>
    <submittedName>
        <fullName evidence="2">Protein N-acetyltransferase, RimJ/RimL family</fullName>
    </submittedName>
</protein>
<dbReference type="SUPFAM" id="SSF55729">
    <property type="entry name" value="Acyl-CoA N-acyltransferases (Nat)"/>
    <property type="match status" value="1"/>
</dbReference>
<dbReference type="PANTHER" id="PTHR43415">
    <property type="entry name" value="SPERMIDINE N(1)-ACETYLTRANSFERASE"/>
    <property type="match status" value="1"/>
</dbReference>
<dbReference type="RefSeq" id="WP_093133543.1">
    <property type="nucleotide sequence ID" value="NZ_FOHJ01000004.1"/>
</dbReference>
<organism evidence="2 3">
    <name type="scientific">Salinibacillus kushneri</name>
    <dbReference type="NCBI Taxonomy" id="237682"/>
    <lineage>
        <taxon>Bacteria</taxon>
        <taxon>Bacillati</taxon>
        <taxon>Bacillota</taxon>
        <taxon>Bacilli</taxon>
        <taxon>Bacillales</taxon>
        <taxon>Bacillaceae</taxon>
        <taxon>Salinibacillus</taxon>
    </lineage>
</organism>
<dbReference type="Proteomes" id="UP000199095">
    <property type="component" value="Unassembled WGS sequence"/>
</dbReference>
<gene>
    <name evidence="2" type="ORF">SAMN05421676_104178</name>
</gene>
<dbReference type="PROSITE" id="PS51186">
    <property type="entry name" value="GNAT"/>
    <property type="match status" value="1"/>
</dbReference>
<reference evidence="3" key="1">
    <citation type="submission" date="2016-10" db="EMBL/GenBank/DDBJ databases">
        <authorList>
            <person name="Varghese N."/>
            <person name="Submissions S."/>
        </authorList>
    </citation>
    <scope>NUCLEOTIDE SEQUENCE [LARGE SCALE GENOMIC DNA]</scope>
    <source>
        <strain evidence="3">CGMCC 1.3566</strain>
    </source>
</reference>
<dbReference type="InterPro" id="IPR000182">
    <property type="entry name" value="GNAT_dom"/>
</dbReference>
<dbReference type="AlphaFoldDB" id="A0A1I0DVE1"/>
<evidence type="ECO:0000313" key="3">
    <source>
        <dbReference type="Proteomes" id="UP000199095"/>
    </source>
</evidence>
<keyword evidence="3" id="KW-1185">Reference proteome</keyword>
<dbReference type="InterPro" id="IPR016181">
    <property type="entry name" value="Acyl_CoA_acyltransferase"/>
</dbReference>
<dbReference type="PANTHER" id="PTHR43415:SF3">
    <property type="entry name" value="GNAT-FAMILY ACETYLTRANSFERASE"/>
    <property type="match status" value="1"/>
</dbReference>
<dbReference type="OrthoDB" id="9773249at2"/>
<dbReference type="STRING" id="237682.SAMN05421676_104178"/>
<sequence>MYSRTIRNQDAEKFMDLMSRVEAESLYMLYGAGERELNLAKQKEMIASMLKAGNSTILVAEENGQLIGYAIAIGGSSPRNQHSAHLVIGIRSDHQGKGLGTYLLEELEKWAVDHGLHRLELTVVNKNTSAIALYEKMGFKKEGTKIDSLQINREFVDEFYMAKILS</sequence>
<accession>A0A1I0DVE1</accession>
<evidence type="ECO:0000259" key="1">
    <source>
        <dbReference type="PROSITE" id="PS51186"/>
    </source>
</evidence>
<dbReference type="GO" id="GO:0016747">
    <property type="term" value="F:acyltransferase activity, transferring groups other than amino-acyl groups"/>
    <property type="evidence" value="ECO:0007669"/>
    <property type="project" value="InterPro"/>
</dbReference>
<feature type="domain" description="N-acetyltransferase" evidence="1">
    <location>
        <begin position="16"/>
        <end position="166"/>
    </location>
</feature>